<feature type="region of interest" description="Disordered" evidence="1">
    <location>
        <begin position="362"/>
        <end position="388"/>
    </location>
</feature>
<evidence type="ECO:0000313" key="4">
    <source>
        <dbReference type="WBParaSite" id="PSU_v2.g5506.t1"/>
    </source>
</evidence>
<dbReference type="GO" id="GO:0005643">
    <property type="term" value="C:nuclear pore"/>
    <property type="evidence" value="ECO:0007669"/>
    <property type="project" value="TreeGrafter"/>
</dbReference>
<dbReference type="SMART" id="SM00160">
    <property type="entry name" value="RanBD"/>
    <property type="match status" value="1"/>
</dbReference>
<dbReference type="SUPFAM" id="SSF50729">
    <property type="entry name" value="PH domain-like"/>
    <property type="match status" value="1"/>
</dbReference>
<dbReference type="InterPro" id="IPR045255">
    <property type="entry name" value="RanBP1-like"/>
</dbReference>
<dbReference type="GO" id="GO:0005096">
    <property type="term" value="F:GTPase activator activity"/>
    <property type="evidence" value="ECO:0007669"/>
    <property type="project" value="TreeGrafter"/>
</dbReference>
<dbReference type="InterPro" id="IPR000156">
    <property type="entry name" value="Ran_bind_dom"/>
</dbReference>
<feature type="domain" description="RanBD1" evidence="2">
    <location>
        <begin position="210"/>
        <end position="323"/>
    </location>
</feature>
<keyword evidence="3" id="KW-1185">Reference proteome</keyword>
<feature type="region of interest" description="Disordered" evidence="1">
    <location>
        <begin position="326"/>
        <end position="350"/>
    </location>
</feature>
<accession>A0A914Z0U8</accession>
<proteinExistence type="predicted"/>
<protein>
    <submittedName>
        <fullName evidence="4">RanBD1 domain-containing protein</fullName>
    </submittedName>
</protein>
<feature type="compositionally biased region" description="Polar residues" evidence="1">
    <location>
        <begin position="362"/>
        <end position="380"/>
    </location>
</feature>
<evidence type="ECO:0000259" key="2">
    <source>
        <dbReference type="PROSITE" id="PS50196"/>
    </source>
</evidence>
<feature type="region of interest" description="Disordered" evidence="1">
    <location>
        <begin position="124"/>
        <end position="147"/>
    </location>
</feature>
<dbReference type="AlphaFoldDB" id="A0A914Z0U8"/>
<dbReference type="PROSITE" id="PS50196">
    <property type="entry name" value="RANBD1"/>
    <property type="match status" value="1"/>
</dbReference>
<reference evidence="4" key="1">
    <citation type="submission" date="2022-11" db="UniProtKB">
        <authorList>
            <consortium name="WormBaseParasite"/>
        </authorList>
    </citation>
    <scope>IDENTIFICATION</scope>
</reference>
<evidence type="ECO:0000313" key="3">
    <source>
        <dbReference type="Proteomes" id="UP000887577"/>
    </source>
</evidence>
<dbReference type="InterPro" id="IPR011993">
    <property type="entry name" value="PH-like_dom_sf"/>
</dbReference>
<dbReference type="Pfam" id="PF00638">
    <property type="entry name" value="Ran_BP1"/>
    <property type="match status" value="1"/>
</dbReference>
<dbReference type="Proteomes" id="UP000887577">
    <property type="component" value="Unplaced"/>
</dbReference>
<dbReference type="PANTHER" id="PTHR23138:SF87">
    <property type="entry name" value="E3 SUMO-PROTEIN LIGASE RANBP2"/>
    <property type="match status" value="1"/>
</dbReference>
<dbReference type="PANTHER" id="PTHR23138">
    <property type="entry name" value="RAN BINDING PROTEIN"/>
    <property type="match status" value="1"/>
</dbReference>
<dbReference type="Gene3D" id="2.30.29.30">
    <property type="entry name" value="Pleckstrin-homology domain (PH domain)/Phosphotyrosine-binding domain (PTB)"/>
    <property type="match status" value="1"/>
</dbReference>
<dbReference type="WBParaSite" id="PSU_v2.g5506.t1">
    <property type="protein sequence ID" value="PSU_v2.g5506.t1"/>
    <property type="gene ID" value="PSU_v2.g5506"/>
</dbReference>
<feature type="compositionally biased region" description="Basic and acidic residues" evidence="1">
    <location>
        <begin position="326"/>
        <end position="339"/>
    </location>
</feature>
<evidence type="ECO:0000256" key="1">
    <source>
        <dbReference type="SAM" id="MobiDB-lite"/>
    </source>
</evidence>
<dbReference type="GO" id="GO:0005737">
    <property type="term" value="C:cytoplasm"/>
    <property type="evidence" value="ECO:0007669"/>
    <property type="project" value="TreeGrafter"/>
</dbReference>
<name>A0A914Z0U8_9BILA</name>
<sequence length="418" mass="47054">MSINYTRDASDQIPDVGDIRTVMKQIENHLHTLTDDRFADIHSKLDGVFEVVNKLNQLLTVTSTDVKEIKFLLNEVALKQQVSQETQTLPQEQLNQTSNSHGSNNIVSSAVDQPQALDFQKLKPSDASTPLASPFKHEESKQSQLKDSAKIEATLTSPEKNEAKFSQIEASAKNEAKELEAEPTSTKKAVPDRSHIQLDTTDEAFDGKMKELLFKRECKLFTFVRETKETFLRGHGIIYVVYHRNTNIFKVFMKRNNDQKICAVFKIRRNMQLSDKSGSKSTGLFKCMDFSEGEPKATCFFIKFQEQTSYEEFKKLFNDAVENDRLKNENNDAKSESSKESGNVNPMDIGQQISYNSSVADSNVTNVHDGSSTQHASPHLNSALPIPPPRGCNRDLVLQSNDASFIKFAKIPIYDSEA</sequence>
<organism evidence="3 4">
    <name type="scientific">Panagrolaimus superbus</name>
    <dbReference type="NCBI Taxonomy" id="310955"/>
    <lineage>
        <taxon>Eukaryota</taxon>
        <taxon>Metazoa</taxon>
        <taxon>Ecdysozoa</taxon>
        <taxon>Nematoda</taxon>
        <taxon>Chromadorea</taxon>
        <taxon>Rhabditida</taxon>
        <taxon>Tylenchina</taxon>
        <taxon>Panagrolaimomorpha</taxon>
        <taxon>Panagrolaimoidea</taxon>
        <taxon>Panagrolaimidae</taxon>
        <taxon>Panagrolaimus</taxon>
    </lineage>
</organism>